<keyword evidence="2" id="KW-1185">Reference proteome</keyword>
<sequence length="79" mass="8788">MHFVPLFLANHESLVLKRSIVVAVNYADVVLDFAVACNFIQVYALHSDSFFPHHHATFSLSSVGSHFSSPHHITILSRG</sequence>
<evidence type="ECO:0000313" key="1">
    <source>
        <dbReference type="EMBL" id="KAF9676906.1"/>
    </source>
</evidence>
<accession>A0A835JYI5</accession>
<dbReference type="Proteomes" id="UP000657918">
    <property type="component" value="Chromosome 8"/>
</dbReference>
<proteinExistence type="predicted"/>
<reference evidence="1 2" key="1">
    <citation type="submission" date="2020-10" db="EMBL/GenBank/DDBJ databases">
        <title>Plant Genome Project.</title>
        <authorList>
            <person name="Zhang R.-G."/>
        </authorList>
    </citation>
    <scope>NUCLEOTIDE SEQUENCE [LARGE SCALE GENOMIC DNA]</scope>
    <source>
        <strain evidence="1">FAFU-HL-1</strain>
        <tissue evidence="1">Leaf</tissue>
    </source>
</reference>
<gene>
    <name evidence="1" type="ORF">SADUNF_Sadunf08G0052100</name>
</gene>
<evidence type="ECO:0000313" key="2">
    <source>
        <dbReference type="Proteomes" id="UP000657918"/>
    </source>
</evidence>
<protein>
    <submittedName>
        <fullName evidence="1">Uncharacterized protein</fullName>
    </submittedName>
</protein>
<organism evidence="1 2">
    <name type="scientific">Salix dunnii</name>
    <dbReference type="NCBI Taxonomy" id="1413687"/>
    <lineage>
        <taxon>Eukaryota</taxon>
        <taxon>Viridiplantae</taxon>
        <taxon>Streptophyta</taxon>
        <taxon>Embryophyta</taxon>
        <taxon>Tracheophyta</taxon>
        <taxon>Spermatophyta</taxon>
        <taxon>Magnoliopsida</taxon>
        <taxon>eudicotyledons</taxon>
        <taxon>Gunneridae</taxon>
        <taxon>Pentapetalae</taxon>
        <taxon>rosids</taxon>
        <taxon>fabids</taxon>
        <taxon>Malpighiales</taxon>
        <taxon>Salicaceae</taxon>
        <taxon>Saliceae</taxon>
        <taxon>Salix</taxon>
    </lineage>
</organism>
<dbReference type="AlphaFoldDB" id="A0A835JYI5"/>
<dbReference type="EMBL" id="JADGMS010000008">
    <property type="protein sequence ID" value="KAF9676906.1"/>
    <property type="molecule type" value="Genomic_DNA"/>
</dbReference>
<name>A0A835JYI5_9ROSI</name>
<comment type="caution">
    <text evidence="1">The sequence shown here is derived from an EMBL/GenBank/DDBJ whole genome shotgun (WGS) entry which is preliminary data.</text>
</comment>